<evidence type="ECO:0000256" key="1">
    <source>
        <dbReference type="ARBA" id="ARBA00022741"/>
    </source>
</evidence>
<sequence>MLTLNNIHKTYNKGTINETVLFTDFNLTIAEGQFISVVGSNGSGKSSLLNIICGSIGIDSGSILLRDKDITHLKEHKRAEFIGRVFQDPSKGTCPNMTILENMSLADNKGKSFGLTRGVNKKRIDYYRTLLEQLKLGLEDKLNVEVGALSGGQRQALALLTSTMTPIDLLILDEHTAALDPKTSENIMELTDQIVKSKGITTLMVTHNLKFAVEYGNRILMMHDGNIVIDATDAEKKEIGINNLLSVFNEISIECGN</sequence>
<dbReference type="Pfam" id="PF00005">
    <property type="entry name" value="ABC_tran"/>
    <property type="match status" value="1"/>
</dbReference>
<dbReference type="GO" id="GO:0005886">
    <property type="term" value="C:plasma membrane"/>
    <property type="evidence" value="ECO:0007669"/>
    <property type="project" value="TreeGrafter"/>
</dbReference>
<dbReference type="AlphaFoldDB" id="A0A1S6IZP0"/>
<gene>
    <name evidence="4" type="ORF">B0537_14885</name>
</gene>
<dbReference type="SUPFAM" id="SSF52540">
    <property type="entry name" value="P-loop containing nucleoside triphosphate hydrolases"/>
    <property type="match status" value="1"/>
</dbReference>
<accession>A0A1S6IZP0</accession>
<dbReference type="STRING" id="1833852.B0537_14885"/>
<evidence type="ECO:0000313" key="4">
    <source>
        <dbReference type="EMBL" id="AQS60247.1"/>
    </source>
</evidence>
<dbReference type="InterPro" id="IPR017871">
    <property type="entry name" value="ABC_transporter-like_CS"/>
</dbReference>
<dbReference type="InterPro" id="IPR003439">
    <property type="entry name" value="ABC_transporter-like_ATP-bd"/>
</dbReference>
<name>A0A1S6IZP0_9FIRM</name>
<dbReference type="PANTHER" id="PTHR24220">
    <property type="entry name" value="IMPORT ATP-BINDING PROTEIN"/>
    <property type="match status" value="1"/>
</dbReference>
<dbReference type="EMBL" id="CP019698">
    <property type="protein sequence ID" value="AQS60247.1"/>
    <property type="molecule type" value="Genomic_DNA"/>
</dbReference>
<dbReference type="InterPro" id="IPR015854">
    <property type="entry name" value="ABC_transpr_LolD-like"/>
</dbReference>
<dbReference type="GO" id="GO:0022857">
    <property type="term" value="F:transmembrane transporter activity"/>
    <property type="evidence" value="ECO:0007669"/>
    <property type="project" value="TreeGrafter"/>
</dbReference>
<dbReference type="RefSeq" id="WP_077715278.1">
    <property type="nucleotide sequence ID" value="NZ_CP019698.1"/>
</dbReference>
<dbReference type="KEGG" id="dfg:B0537_14885"/>
<keyword evidence="2 4" id="KW-0067">ATP-binding</keyword>
<evidence type="ECO:0000256" key="2">
    <source>
        <dbReference type="ARBA" id="ARBA00022840"/>
    </source>
</evidence>
<evidence type="ECO:0000259" key="3">
    <source>
        <dbReference type="PROSITE" id="PS50893"/>
    </source>
</evidence>
<proteinExistence type="predicted"/>
<dbReference type="Gene3D" id="3.40.50.300">
    <property type="entry name" value="P-loop containing nucleotide triphosphate hydrolases"/>
    <property type="match status" value="1"/>
</dbReference>
<dbReference type="GO" id="GO:0016887">
    <property type="term" value="F:ATP hydrolysis activity"/>
    <property type="evidence" value="ECO:0007669"/>
    <property type="project" value="InterPro"/>
</dbReference>
<protein>
    <submittedName>
        <fullName evidence="4">ABC transporter ATP-binding protein</fullName>
    </submittedName>
</protein>
<dbReference type="PROSITE" id="PS00211">
    <property type="entry name" value="ABC_TRANSPORTER_1"/>
    <property type="match status" value="1"/>
</dbReference>
<organism evidence="4 5">
    <name type="scientific">Desulforamulus ferrireducens</name>
    <dbReference type="NCBI Taxonomy" id="1833852"/>
    <lineage>
        <taxon>Bacteria</taxon>
        <taxon>Bacillati</taxon>
        <taxon>Bacillota</taxon>
        <taxon>Clostridia</taxon>
        <taxon>Eubacteriales</taxon>
        <taxon>Peptococcaceae</taxon>
        <taxon>Desulforamulus</taxon>
    </lineage>
</organism>
<dbReference type="PANTHER" id="PTHR24220:SF692">
    <property type="entry name" value="ABC TRANSPORTER DOMAIN-CONTAINING PROTEIN"/>
    <property type="match status" value="1"/>
</dbReference>
<dbReference type="GO" id="GO:0005524">
    <property type="term" value="F:ATP binding"/>
    <property type="evidence" value="ECO:0007669"/>
    <property type="project" value="UniProtKB-KW"/>
</dbReference>
<reference evidence="4 5" key="1">
    <citation type="journal article" date="2016" name="Int. J. Syst. Evol. Microbiol.">
        <title>Desulfotomaculum ferrireducens sp. nov., a moderately thermophilic sulfate-reducing and dissimilatory Fe(III)-reducing bacterium isolated from compost.</title>
        <authorList>
            <person name="Yang G."/>
            <person name="Guo J."/>
            <person name="Zhuang L."/>
            <person name="Yuan Y."/>
            <person name="Zhou S."/>
        </authorList>
    </citation>
    <scope>NUCLEOTIDE SEQUENCE [LARGE SCALE GENOMIC DNA]</scope>
    <source>
        <strain evidence="4 5">GSS09</strain>
    </source>
</reference>
<dbReference type="Proteomes" id="UP000189464">
    <property type="component" value="Chromosome"/>
</dbReference>
<evidence type="ECO:0000313" key="5">
    <source>
        <dbReference type="Proteomes" id="UP000189464"/>
    </source>
</evidence>
<feature type="domain" description="ABC transporter" evidence="3">
    <location>
        <begin position="2"/>
        <end position="249"/>
    </location>
</feature>
<dbReference type="SMART" id="SM00382">
    <property type="entry name" value="AAA"/>
    <property type="match status" value="1"/>
</dbReference>
<dbReference type="InterPro" id="IPR027417">
    <property type="entry name" value="P-loop_NTPase"/>
</dbReference>
<keyword evidence="5" id="KW-1185">Reference proteome</keyword>
<dbReference type="InterPro" id="IPR003593">
    <property type="entry name" value="AAA+_ATPase"/>
</dbReference>
<keyword evidence="1" id="KW-0547">Nucleotide-binding</keyword>
<dbReference type="OrthoDB" id="9776369at2"/>
<dbReference type="PROSITE" id="PS50893">
    <property type="entry name" value="ABC_TRANSPORTER_2"/>
    <property type="match status" value="1"/>
</dbReference>